<comment type="caution">
    <text evidence="2">The sequence shown here is derived from an EMBL/GenBank/DDBJ whole genome shotgun (WGS) entry which is preliminary data.</text>
</comment>
<feature type="compositionally biased region" description="Low complexity" evidence="1">
    <location>
        <begin position="96"/>
        <end position="109"/>
    </location>
</feature>
<dbReference type="EMBL" id="JACGWK010000010">
    <property type="protein sequence ID" value="KAL0330885.1"/>
    <property type="molecule type" value="Genomic_DNA"/>
</dbReference>
<sequence>MEDKPATLSSSPASSNYTTKTVQELAIDGQKHLQETIQAAFLILSTMDGELFHPNIGSTTVAASSAPPNTAATTSNAGGGSTSMSNGQHSNVDVLSDSSSASSSASASALQSHPQHHNSFDIGAGAVDEARLQYKSSVTALRSVLITISNAKKAEVHEAVPTSNSPADQMEIEKLEEQASALRKVSVLLLIYEIYGRMGALSDFIMEMKAQGDSGAKYLKTEASEEQVNFELILKQQHKSSVSPDYHLVDWPRL</sequence>
<dbReference type="GO" id="GO:0016592">
    <property type="term" value="C:mediator complex"/>
    <property type="evidence" value="ECO:0007669"/>
    <property type="project" value="InterPro"/>
</dbReference>
<organism evidence="2">
    <name type="scientific">Sesamum angustifolium</name>
    <dbReference type="NCBI Taxonomy" id="2727405"/>
    <lineage>
        <taxon>Eukaryota</taxon>
        <taxon>Viridiplantae</taxon>
        <taxon>Streptophyta</taxon>
        <taxon>Embryophyta</taxon>
        <taxon>Tracheophyta</taxon>
        <taxon>Spermatophyta</taxon>
        <taxon>Magnoliopsida</taxon>
        <taxon>eudicotyledons</taxon>
        <taxon>Gunneridae</taxon>
        <taxon>Pentapetalae</taxon>
        <taxon>asterids</taxon>
        <taxon>lamiids</taxon>
        <taxon>Lamiales</taxon>
        <taxon>Pedaliaceae</taxon>
        <taxon>Sesamum</taxon>
    </lineage>
</organism>
<feature type="compositionally biased region" description="Low complexity" evidence="1">
    <location>
        <begin position="60"/>
        <end position="76"/>
    </location>
</feature>
<dbReference type="InterPro" id="IPR034568">
    <property type="entry name" value="MED30"/>
</dbReference>
<feature type="compositionally biased region" description="Polar residues" evidence="1">
    <location>
        <begin position="84"/>
        <end position="93"/>
    </location>
</feature>
<evidence type="ECO:0000313" key="2">
    <source>
        <dbReference type="EMBL" id="KAL0330885.1"/>
    </source>
</evidence>
<dbReference type="AlphaFoldDB" id="A0AAW2MHE9"/>
<reference evidence="2" key="1">
    <citation type="submission" date="2020-06" db="EMBL/GenBank/DDBJ databases">
        <authorList>
            <person name="Li T."/>
            <person name="Hu X."/>
            <person name="Zhang T."/>
            <person name="Song X."/>
            <person name="Zhang H."/>
            <person name="Dai N."/>
            <person name="Sheng W."/>
            <person name="Hou X."/>
            <person name="Wei L."/>
        </authorList>
    </citation>
    <scope>NUCLEOTIDE SEQUENCE</scope>
    <source>
        <strain evidence="2">G01</strain>
        <tissue evidence="2">Leaf</tissue>
    </source>
</reference>
<name>A0AAW2MHE9_9LAMI</name>
<protein>
    <submittedName>
        <fullName evidence="2">Mediator of RNA polymerase II transcription subunit</fullName>
    </submittedName>
</protein>
<proteinExistence type="predicted"/>
<accession>A0AAW2MHE9</accession>
<dbReference type="PANTHER" id="PTHR36406">
    <property type="entry name" value="MEDIATOR OF RNA POLYMERASE II TRANSCRIPTION SUBUNIT 30"/>
    <property type="match status" value="1"/>
</dbReference>
<feature type="region of interest" description="Disordered" evidence="1">
    <location>
        <begin position="60"/>
        <end position="121"/>
    </location>
</feature>
<evidence type="ECO:0000256" key="1">
    <source>
        <dbReference type="SAM" id="MobiDB-lite"/>
    </source>
</evidence>
<dbReference type="PANTHER" id="PTHR36406:SF2">
    <property type="entry name" value="MEDIATOR OF RNA POLYMERASE II TRANSCRIPTION SUBUNIT 30"/>
    <property type="match status" value="1"/>
</dbReference>
<reference evidence="2" key="2">
    <citation type="journal article" date="2024" name="Plant">
        <title>Genomic evolution and insights into agronomic trait innovations of Sesamum species.</title>
        <authorList>
            <person name="Miao H."/>
            <person name="Wang L."/>
            <person name="Qu L."/>
            <person name="Liu H."/>
            <person name="Sun Y."/>
            <person name="Le M."/>
            <person name="Wang Q."/>
            <person name="Wei S."/>
            <person name="Zheng Y."/>
            <person name="Lin W."/>
            <person name="Duan Y."/>
            <person name="Cao H."/>
            <person name="Xiong S."/>
            <person name="Wang X."/>
            <person name="Wei L."/>
            <person name="Li C."/>
            <person name="Ma Q."/>
            <person name="Ju M."/>
            <person name="Zhao R."/>
            <person name="Li G."/>
            <person name="Mu C."/>
            <person name="Tian Q."/>
            <person name="Mei H."/>
            <person name="Zhang T."/>
            <person name="Gao T."/>
            <person name="Zhang H."/>
        </authorList>
    </citation>
    <scope>NUCLEOTIDE SEQUENCE</scope>
    <source>
        <strain evidence="2">G01</strain>
    </source>
</reference>
<gene>
    <name evidence="2" type="ORF">Sangu_1634000</name>
</gene>